<sequence>MMNTTTAAAIMMSDTASIPSVRPACSS</sequence>
<gene>
    <name evidence="1" type="ORF">METZ01_LOCUS118457</name>
</gene>
<accession>A0A381XMY4</accession>
<reference evidence="1" key="1">
    <citation type="submission" date="2018-05" db="EMBL/GenBank/DDBJ databases">
        <authorList>
            <person name="Lanie J.A."/>
            <person name="Ng W.-L."/>
            <person name="Kazmierczak K.M."/>
            <person name="Andrzejewski T.M."/>
            <person name="Davidsen T.M."/>
            <person name="Wayne K.J."/>
            <person name="Tettelin H."/>
            <person name="Glass J.I."/>
            <person name="Rusch D."/>
            <person name="Podicherti R."/>
            <person name="Tsui H.-C.T."/>
            <person name="Winkler M.E."/>
        </authorList>
    </citation>
    <scope>NUCLEOTIDE SEQUENCE</scope>
</reference>
<protein>
    <submittedName>
        <fullName evidence="1">Uncharacterized protein</fullName>
    </submittedName>
</protein>
<dbReference type="EMBL" id="UINC01015606">
    <property type="protein sequence ID" value="SVA65603.1"/>
    <property type="molecule type" value="Genomic_DNA"/>
</dbReference>
<dbReference type="AlphaFoldDB" id="A0A381XMY4"/>
<organism evidence="1">
    <name type="scientific">marine metagenome</name>
    <dbReference type="NCBI Taxonomy" id="408172"/>
    <lineage>
        <taxon>unclassified sequences</taxon>
        <taxon>metagenomes</taxon>
        <taxon>ecological metagenomes</taxon>
    </lineage>
</organism>
<feature type="non-terminal residue" evidence="1">
    <location>
        <position position="27"/>
    </location>
</feature>
<proteinExistence type="predicted"/>
<name>A0A381XMY4_9ZZZZ</name>
<evidence type="ECO:0000313" key="1">
    <source>
        <dbReference type="EMBL" id="SVA65603.1"/>
    </source>
</evidence>